<dbReference type="InterPro" id="IPR011001">
    <property type="entry name" value="Saposin-like"/>
</dbReference>
<organism evidence="9">
    <name type="scientific">Medioppia subpectinata</name>
    <dbReference type="NCBI Taxonomy" id="1979941"/>
    <lineage>
        <taxon>Eukaryota</taxon>
        <taxon>Metazoa</taxon>
        <taxon>Ecdysozoa</taxon>
        <taxon>Arthropoda</taxon>
        <taxon>Chelicerata</taxon>
        <taxon>Arachnida</taxon>
        <taxon>Acari</taxon>
        <taxon>Acariformes</taxon>
        <taxon>Sarcoptiformes</taxon>
        <taxon>Oribatida</taxon>
        <taxon>Brachypylina</taxon>
        <taxon>Oppioidea</taxon>
        <taxon>Oppiidae</taxon>
        <taxon>Medioppia</taxon>
    </lineage>
</organism>
<accession>A0A7R9QHI6</accession>
<reference evidence="9" key="1">
    <citation type="submission" date="2020-11" db="EMBL/GenBank/DDBJ databases">
        <authorList>
            <person name="Tran Van P."/>
        </authorList>
    </citation>
    <scope>NUCLEOTIDE SEQUENCE</scope>
</reference>
<keyword evidence="2" id="KW-0964">Secreted</keyword>
<dbReference type="InterPro" id="IPR008373">
    <property type="entry name" value="Saposin"/>
</dbReference>
<dbReference type="Pfam" id="PF02199">
    <property type="entry name" value="SapA"/>
    <property type="match status" value="1"/>
</dbReference>
<dbReference type="SUPFAM" id="SSF47862">
    <property type="entry name" value="Saposin"/>
    <property type="match status" value="2"/>
</dbReference>
<dbReference type="InterPro" id="IPR008138">
    <property type="entry name" value="SapB_2"/>
</dbReference>
<evidence type="ECO:0000256" key="5">
    <source>
        <dbReference type="ARBA" id="ARBA00023157"/>
    </source>
</evidence>
<keyword evidence="4" id="KW-0677">Repeat</keyword>
<gene>
    <name evidence="9" type="ORF">OSB1V03_LOCUS20692</name>
</gene>
<evidence type="ECO:0000259" key="8">
    <source>
        <dbReference type="PROSITE" id="PS51110"/>
    </source>
</evidence>
<evidence type="ECO:0000259" key="7">
    <source>
        <dbReference type="PROSITE" id="PS50015"/>
    </source>
</evidence>
<protein>
    <submittedName>
        <fullName evidence="9">Uncharacterized protein</fullName>
    </submittedName>
</protein>
<dbReference type="OrthoDB" id="69496at2759"/>
<evidence type="ECO:0000256" key="2">
    <source>
        <dbReference type="ARBA" id="ARBA00022525"/>
    </source>
</evidence>
<feature type="domain" description="Saposin B-type" evidence="7">
    <location>
        <begin position="123"/>
        <end position="204"/>
    </location>
</feature>
<evidence type="ECO:0000256" key="4">
    <source>
        <dbReference type="ARBA" id="ARBA00022737"/>
    </source>
</evidence>
<proteinExistence type="predicted"/>
<dbReference type="GO" id="GO:0016020">
    <property type="term" value="C:membrane"/>
    <property type="evidence" value="ECO:0007669"/>
    <property type="project" value="GOC"/>
</dbReference>
<dbReference type="PROSITE" id="PS50015">
    <property type="entry name" value="SAP_B"/>
    <property type="match status" value="2"/>
</dbReference>
<dbReference type="InterPro" id="IPR007856">
    <property type="entry name" value="SapB_1"/>
</dbReference>
<sequence length="246" mass="28583">MNKNKLCFECELLMHFIQNEIYDYQNEQEIEDFIEHKLCTRMQIEIEDFIEHKLCTRMQIVITKEACDTFVQQYGPQILNLIAQKLFDPTTVCQKEMHMCPNTTTAVPVETIQPQQDFQLTRQTEKCDLCVQLVQQMDNLLENPDVDKEIAKVVEKACHPLSRARRVECELMVESFAPYFLQMIGRMSDANQICKTIDMCYTSGGVHLLGGHKCTFGPTYWCHTIAHAESCKATHFCKNKVWKAMP</sequence>
<dbReference type="EMBL" id="OC889829">
    <property type="protein sequence ID" value="CAD7645828.1"/>
    <property type="molecule type" value="Genomic_DNA"/>
</dbReference>
<dbReference type="PRINTS" id="PR01797">
    <property type="entry name" value="SAPOSIN"/>
</dbReference>
<evidence type="ECO:0000313" key="9">
    <source>
        <dbReference type="EMBL" id="CAD7645828.1"/>
    </source>
</evidence>
<dbReference type="InterPro" id="IPR051428">
    <property type="entry name" value="Sphingo_Act-Surfact_Prot"/>
</dbReference>
<feature type="domain" description="Saposin B-type" evidence="7">
    <location>
        <begin position="3"/>
        <end position="104"/>
    </location>
</feature>
<evidence type="ECO:0000313" key="10">
    <source>
        <dbReference type="Proteomes" id="UP000759131"/>
    </source>
</evidence>
<dbReference type="SMART" id="SM00741">
    <property type="entry name" value="SapB"/>
    <property type="match status" value="2"/>
</dbReference>
<evidence type="ECO:0000256" key="6">
    <source>
        <dbReference type="ARBA" id="ARBA00023180"/>
    </source>
</evidence>
<dbReference type="EMBL" id="CAJPIZ010035254">
    <property type="protein sequence ID" value="CAG2120746.1"/>
    <property type="molecule type" value="Genomic_DNA"/>
</dbReference>
<name>A0A7R9QHI6_9ACAR</name>
<dbReference type="PANTHER" id="PTHR11480:SF3">
    <property type="entry name" value="BCDNA.GH08312"/>
    <property type="match status" value="1"/>
</dbReference>
<dbReference type="PROSITE" id="PS51110">
    <property type="entry name" value="SAP_A"/>
    <property type="match status" value="1"/>
</dbReference>
<dbReference type="InterPro" id="IPR008139">
    <property type="entry name" value="SaposinB_dom"/>
</dbReference>
<keyword evidence="10" id="KW-1185">Reference proteome</keyword>
<dbReference type="GO" id="GO:0005764">
    <property type="term" value="C:lysosome"/>
    <property type="evidence" value="ECO:0007669"/>
    <property type="project" value="InterPro"/>
</dbReference>
<keyword evidence="6" id="KW-0325">Glycoprotein</keyword>
<evidence type="ECO:0000256" key="3">
    <source>
        <dbReference type="ARBA" id="ARBA00022729"/>
    </source>
</evidence>
<dbReference type="GO" id="GO:0006665">
    <property type="term" value="P:sphingolipid metabolic process"/>
    <property type="evidence" value="ECO:0007669"/>
    <property type="project" value="InterPro"/>
</dbReference>
<evidence type="ECO:0000256" key="1">
    <source>
        <dbReference type="ARBA" id="ARBA00004613"/>
    </source>
</evidence>
<keyword evidence="3" id="KW-0732">Signal</keyword>
<dbReference type="SMART" id="SM00162">
    <property type="entry name" value="SAPA"/>
    <property type="match status" value="1"/>
</dbReference>
<dbReference type="GO" id="GO:0005576">
    <property type="term" value="C:extracellular region"/>
    <property type="evidence" value="ECO:0007669"/>
    <property type="project" value="UniProtKB-SubCell"/>
</dbReference>
<dbReference type="Pfam" id="PF05184">
    <property type="entry name" value="SapB_1"/>
    <property type="match status" value="1"/>
</dbReference>
<dbReference type="AlphaFoldDB" id="A0A7R9QHI6"/>
<keyword evidence="5" id="KW-1015">Disulfide bond</keyword>
<dbReference type="Gene3D" id="1.10.225.10">
    <property type="entry name" value="Saposin-like"/>
    <property type="match status" value="2"/>
</dbReference>
<dbReference type="InterPro" id="IPR003119">
    <property type="entry name" value="SAP_A"/>
</dbReference>
<dbReference type="Proteomes" id="UP000759131">
    <property type="component" value="Unassembled WGS sequence"/>
</dbReference>
<comment type="subcellular location">
    <subcellularLocation>
        <location evidence="1">Secreted</location>
    </subcellularLocation>
</comment>
<feature type="domain" description="Saposin A-type" evidence="8">
    <location>
        <begin position="207"/>
        <end position="246"/>
    </location>
</feature>
<dbReference type="PANTHER" id="PTHR11480">
    <property type="entry name" value="SAPOSIN-RELATED"/>
    <property type="match status" value="1"/>
</dbReference>
<dbReference type="Pfam" id="PF03489">
    <property type="entry name" value="SapB_2"/>
    <property type="match status" value="2"/>
</dbReference>